<proteinExistence type="predicted"/>
<sequence>MKKSTRNSLVVILILIGIGVLSEFIFKRLDMTYDKRYTLSQTTQTILQKIDKPLKINVLLGGQLSGDYRTLKNEISFLLDEFRNINPQISYQFLNPSKDYTSAQLQENGLAPAPVKTDDGVLNVYPYAQLKYGEKEGWMETLVNDPALSFDQLAAASTEKLEYLFMDDIRRITQVNRKNVGFLVHHDELPQIYMDGFGRALADNYNVDVYIQPIQDSTYTLKQSDLEALKHFDALISAKPTLPFSDADKLVLDQYIMNGGKMMFLTETVDAEMDSIFRSGKIVAFPRDLKLNDFLFNYGIRIIPAIVKDLEAAKIVLADGETTAGNVSYNAYTWPYFVRGFGADPNPITESITSVRFEFANPMELLDNPNIEHSVLLATSPYTTLQPSMSLVELAEVGNVNKEEYQMGRIPLAVLAEGNFKSMYASRYERNEIPNFKSETQNGKLIVVSDGDVAKNHVLSGRPMRLGEDRFSLRPDNPKERPVAYDNQNFLLNCVDYLLGETDFLNLKNRKLEIPDLNETKLQLDKSKWQMINLILPALVIWVIGLGMIWWRRRRFA</sequence>
<dbReference type="InterPro" id="IPR019196">
    <property type="entry name" value="ABC_transp_unknown"/>
</dbReference>
<dbReference type="RefSeq" id="WP_182041840.1">
    <property type="nucleotide sequence ID" value="NZ_JACDZE010000001.1"/>
</dbReference>
<dbReference type="Pfam" id="PF09822">
    <property type="entry name" value="ABC_transp_aux"/>
    <property type="match status" value="1"/>
</dbReference>
<dbReference type="AlphaFoldDB" id="A0A838ZG35"/>
<dbReference type="InterPro" id="IPR019863">
    <property type="entry name" value="Motility-assoc_ABC-rel_GldG"/>
</dbReference>
<dbReference type="NCBIfam" id="TIGR03521">
    <property type="entry name" value="GldG"/>
    <property type="match status" value="1"/>
</dbReference>
<dbReference type="EMBL" id="JACDZE010000001">
    <property type="protein sequence ID" value="MBA5628228.1"/>
    <property type="molecule type" value="Genomic_DNA"/>
</dbReference>
<protein>
    <submittedName>
        <fullName evidence="4">Gliding motility-associated ABC transporter substrate-binding protein GldG</fullName>
    </submittedName>
</protein>
<gene>
    <name evidence="4" type="primary">gldG</name>
    <name evidence="4" type="ORF">HU137_00420</name>
</gene>
<dbReference type="Pfam" id="PF23357">
    <property type="entry name" value="DUF7088"/>
    <property type="match status" value="1"/>
</dbReference>
<evidence type="ECO:0000256" key="1">
    <source>
        <dbReference type="SAM" id="Phobius"/>
    </source>
</evidence>
<feature type="domain" description="ABC-type uncharacterised transport system" evidence="2">
    <location>
        <begin position="177"/>
        <end position="494"/>
    </location>
</feature>
<reference evidence="4 5" key="1">
    <citation type="submission" date="2020-07" db="EMBL/GenBank/DDBJ databases">
        <title>Moheibacter lacus sp. nov., a member of the family Flavobacteriaceae isolated from freshwater lake sediment.</title>
        <authorList>
            <person name="Liu Y."/>
        </authorList>
    </citation>
    <scope>NUCLEOTIDE SEQUENCE [LARGE SCALE GENOMIC DNA]</scope>
    <source>
        <strain evidence="4 5">BDHS18</strain>
    </source>
</reference>
<evidence type="ECO:0000259" key="2">
    <source>
        <dbReference type="Pfam" id="PF09822"/>
    </source>
</evidence>
<feature type="domain" description="DUF7088" evidence="3">
    <location>
        <begin position="34"/>
        <end position="129"/>
    </location>
</feature>
<name>A0A838ZG35_9FLAO</name>
<feature type="transmembrane region" description="Helical" evidence="1">
    <location>
        <begin position="531"/>
        <end position="551"/>
    </location>
</feature>
<evidence type="ECO:0000313" key="5">
    <source>
        <dbReference type="Proteomes" id="UP000552241"/>
    </source>
</evidence>
<organism evidence="4 5">
    <name type="scientific">Moheibacter lacus</name>
    <dbReference type="NCBI Taxonomy" id="2745851"/>
    <lineage>
        <taxon>Bacteria</taxon>
        <taxon>Pseudomonadati</taxon>
        <taxon>Bacteroidota</taxon>
        <taxon>Flavobacteriia</taxon>
        <taxon>Flavobacteriales</taxon>
        <taxon>Weeksellaceae</taxon>
        <taxon>Moheibacter</taxon>
    </lineage>
</organism>
<comment type="caution">
    <text evidence="4">The sequence shown here is derived from an EMBL/GenBank/DDBJ whole genome shotgun (WGS) entry which is preliminary data.</text>
</comment>
<keyword evidence="1" id="KW-0812">Transmembrane</keyword>
<keyword evidence="1" id="KW-1133">Transmembrane helix</keyword>
<evidence type="ECO:0000259" key="3">
    <source>
        <dbReference type="Pfam" id="PF23357"/>
    </source>
</evidence>
<evidence type="ECO:0000313" key="4">
    <source>
        <dbReference type="EMBL" id="MBA5628228.1"/>
    </source>
</evidence>
<keyword evidence="1" id="KW-0472">Membrane</keyword>
<keyword evidence="5" id="KW-1185">Reference proteome</keyword>
<dbReference type="InterPro" id="IPR055396">
    <property type="entry name" value="DUF7088"/>
</dbReference>
<accession>A0A838ZG35</accession>
<dbReference type="Proteomes" id="UP000552241">
    <property type="component" value="Unassembled WGS sequence"/>
</dbReference>